<proteinExistence type="predicted"/>
<reference evidence="2" key="2">
    <citation type="submission" date="2020-02" db="EMBL/GenBank/DDBJ databases">
        <authorList>
            <consortium name="NCBI Pathogen Detection Project"/>
        </authorList>
    </citation>
    <scope>NUCLEOTIDE SEQUENCE</scope>
    <source>
        <strain evidence="2">MA.JE_S09-001623</strain>
    </source>
</reference>
<name>A0A744YY62_SALER</name>
<keyword evidence="1" id="KW-0472">Membrane</keyword>
<dbReference type="EMBL" id="DAAUHI010000009">
    <property type="protein sequence ID" value="HAF2842679.1"/>
    <property type="molecule type" value="Genomic_DNA"/>
</dbReference>
<feature type="transmembrane region" description="Helical" evidence="1">
    <location>
        <begin position="126"/>
        <end position="145"/>
    </location>
</feature>
<dbReference type="AlphaFoldDB" id="A0A744YY62"/>
<keyword evidence="1" id="KW-1133">Transmembrane helix</keyword>
<keyword evidence="1" id="KW-0812">Transmembrane</keyword>
<organism evidence="2">
    <name type="scientific">Salmonella enterica</name>
    <name type="common">Salmonella choleraesuis</name>
    <dbReference type="NCBI Taxonomy" id="28901"/>
    <lineage>
        <taxon>Bacteria</taxon>
        <taxon>Pseudomonadati</taxon>
        <taxon>Pseudomonadota</taxon>
        <taxon>Gammaproteobacteria</taxon>
        <taxon>Enterobacterales</taxon>
        <taxon>Enterobacteriaceae</taxon>
        <taxon>Salmonella</taxon>
    </lineage>
</organism>
<evidence type="ECO:0000256" key="1">
    <source>
        <dbReference type="SAM" id="Phobius"/>
    </source>
</evidence>
<accession>A0A744YY62</accession>
<reference evidence="2" key="1">
    <citation type="journal article" date="2018" name="Genome Biol.">
        <title>SKESA: strategic k-mer extension for scrupulous assemblies.</title>
        <authorList>
            <person name="Souvorov A."/>
            <person name="Agarwala R."/>
            <person name="Lipman D.J."/>
        </authorList>
    </citation>
    <scope>NUCLEOTIDE SEQUENCE</scope>
    <source>
        <strain evidence="2">MA.JE_S09-001623</strain>
    </source>
</reference>
<protein>
    <submittedName>
        <fullName evidence="2">DUF2975 domain-containing protein</fullName>
    </submittedName>
</protein>
<gene>
    <name evidence="2" type="ORF">G8K30_003935</name>
</gene>
<comment type="caution">
    <text evidence="2">The sequence shown here is derived from an EMBL/GenBank/DDBJ whole genome shotgun (WGS) entry which is preliminary data.</text>
</comment>
<sequence length="192" mass="21170">MPDENKNKAVEFDIDFLRSIATAAENLKTASAALTASETLVDEVDPDGPLIEQFADEVEKEDEDEATMQRLDSSSLNLQIAELTKCVETLRTNLEGVQADTNRKNAETDGLLTDNKLREMMADKTYHFMSLWCMFVAMIIAFYVIKKEFEPPETVIIALMGTTTVSIVGLVGFVVSGLFKSNVKSSGGEKSE</sequence>
<feature type="transmembrane region" description="Helical" evidence="1">
    <location>
        <begin position="157"/>
        <end position="179"/>
    </location>
</feature>
<evidence type="ECO:0000313" key="2">
    <source>
        <dbReference type="EMBL" id="HAF2842679.1"/>
    </source>
</evidence>